<dbReference type="AlphaFoldDB" id="A0A2M6W3X7"/>
<dbReference type="Proteomes" id="UP000231183">
    <property type="component" value="Unassembled WGS sequence"/>
</dbReference>
<sequence>MTKIIKNLADDEIWLFYATCGKELKIRNLVRTRNIVGERGEFLAIKTYNETTGAPNLQAAPEGTQNVDALSRKGERYSIKTISEPGKLTGVFYGCGNEGDSTVPDKKFEYVIVVMIDADFKLIKMYEIDWEQFLKLRKWHKTMRAWNLSITQNFINAAKLIYG</sequence>
<dbReference type="EMBL" id="PFBX01000026">
    <property type="protein sequence ID" value="PIT87499.1"/>
    <property type="molecule type" value="Genomic_DNA"/>
</dbReference>
<name>A0A2M6W3X7_9BACT</name>
<comment type="caution">
    <text evidence="1">The sequence shown here is derived from an EMBL/GenBank/DDBJ whole genome shotgun (WGS) entry which is preliminary data.</text>
</comment>
<organism evidence="1 2">
    <name type="scientific">Candidatus Magasanikbacteria bacterium CG10_big_fil_rev_8_21_14_0_10_40_10</name>
    <dbReference type="NCBI Taxonomy" id="1974648"/>
    <lineage>
        <taxon>Bacteria</taxon>
        <taxon>Candidatus Magasanikiibacteriota</taxon>
    </lineage>
</organism>
<protein>
    <submittedName>
        <fullName evidence="1">Uncharacterized protein</fullName>
    </submittedName>
</protein>
<evidence type="ECO:0000313" key="2">
    <source>
        <dbReference type="Proteomes" id="UP000231183"/>
    </source>
</evidence>
<gene>
    <name evidence="1" type="ORF">COU31_02810</name>
</gene>
<proteinExistence type="predicted"/>
<accession>A0A2M6W3X7</accession>
<reference evidence="2" key="1">
    <citation type="submission" date="2017-09" db="EMBL/GenBank/DDBJ databases">
        <title>Depth-based differentiation of microbial function through sediment-hosted aquifers and enrichment of novel symbionts in the deep terrestrial subsurface.</title>
        <authorList>
            <person name="Probst A.J."/>
            <person name="Ladd B."/>
            <person name="Jarett J.K."/>
            <person name="Geller-Mcgrath D.E."/>
            <person name="Sieber C.M.K."/>
            <person name="Emerson J.B."/>
            <person name="Anantharaman K."/>
            <person name="Thomas B.C."/>
            <person name="Malmstrom R."/>
            <person name="Stieglmeier M."/>
            <person name="Klingl A."/>
            <person name="Woyke T."/>
            <person name="Ryan C.M."/>
            <person name="Banfield J.F."/>
        </authorList>
    </citation>
    <scope>NUCLEOTIDE SEQUENCE [LARGE SCALE GENOMIC DNA]</scope>
</reference>
<evidence type="ECO:0000313" key="1">
    <source>
        <dbReference type="EMBL" id="PIT87499.1"/>
    </source>
</evidence>